<gene>
    <name evidence="7" type="ORF">FHU39_004330</name>
</gene>
<dbReference type="EMBL" id="JACHVQ010000005">
    <property type="protein sequence ID" value="MBB2894288.1"/>
    <property type="molecule type" value="Genomic_DNA"/>
</dbReference>
<dbReference type="InterPro" id="IPR041664">
    <property type="entry name" value="AAA_16"/>
</dbReference>
<sequence length="1053" mass="110675">MVVGVAVCGELTVQTPDQHFAGPRLGTPKARLLLAALALTHHQPVSTDRLAEIVWEDRPPQDPAANLATLASRLRRTLDPAVITPGLSSYTLGRSVEVDVDTAAELLLLAEGRFAAGEPTLALAGAARALDLLGDGSLADECVGPWADAPRREAEELCRRARHLHAACAAAVGATDDGLPSARAATLADPYDERAHRDLVRLLVAAGRSAEALDELRRLTTRLTTELGSDPDDETRRLQLAVLQGGTHDEPAAPARPAPPTRPALVGRRAELDRIDAAWTSAQTGATRLVLVSGVPGIGKTRLLTAALDTAAAGGGLTLTGRCRPSERSLFLQPFAEVLRPVLLSQPPGRLRNLLGAHLPAWARLLPELAELFELGAIDAPSPELIRRQAFDAVAGVLSSLSVQQPVLLALDDLQYGARATAGLLVHLADRLGAARVLLLGAARTDGPAALPPLPPAAEHLTLGPLAADDVDELVRVSGQAPRAEEIRTRTRGHPLSVVAVLRALASGSDGTPEDLTAAVRAQLRPLDPTVARAATAASVLGTLVEPPLLAALLGRAEADVVESCEQLVAAGLFVPTGARYEFVNDLVQEAVARTLPEPLAVAHHRRAIGLLSARPERMAHHAHEAGEPQRAAAGYLQAGRTARRNGAVADAVALLTAALTDATHAGDDALVANVLLERARAHEARPDFAAAEDDLAAAAPVITATGDARLQMRAEFLLGGDISVARHRTLEAVLQHNRTGLLRAAELGDPVAVTLFRSRMVVLECSRLRLDDALTLARRGVAETRSGGTRETLARSLDGLKTVHAYCADAESLAPVITELLPLLGGLRVPWLRQWALLESALVPAAAGDWAGARARVDEALAVNRETGYAAYTGFFLAQRSWLARLAGDLDAALTDARRAVLETADPSHPWWYATAVGCCASALLELGRPDEAAELCATGLEALGDEVGSAYRLRCLAPYAAATGERIEETDRLVAAIRAPAGQAWVPGADVYDALARAWVACGEPHRAAGVVAPLLAATAHSWRSIHERVAQRIPATSRAARSAPSAGTGR</sequence>
<dbReference type="SMART" id="SM00862">
    <property type="entry name" value="Trans_reg_C"/>
    <property type="match status" value="1"/>
</dbReference>
<dbReference type="RefSeq" id="WP_183322759.1">
    <property type="nucleotide sequence ID" value="NZ_JACHVQ010000005.1"/>
</dbReference>
<evidence type="ECO:0000313" key="7">
    <source>
        <dbReference type="EMBL" id="MBB2894288.1"/>
    </source>
</evidence>
<accession>A0A839N933</accession>
<dbReference type="GO" id="GO:0006355">
    <property type="term" value="P:regulation of DNA-templated transcription"/>
    <property type="evidence" value="ECO:0007669"/>
    <property type="project" value="InterPro"/>
</dbReference>
<keyword evidence="8" id="KW-1185">Reference proteome</keyword>
<dbReference type="GO" id="GO:0005737">
    <property type="term" value="C:cytoplasm"/>
    <property type="evidence" value="ECO:0007669"/>
    <property type="project" value="TreeGrafter"/>
</dbReference>
<dbReference type="SUPFAM" id="SSF52540">
    <property type="entry name" value="P-loop containing nucleoside triphosphate hydrolases"/>
    <property type="match status" value="1"/>
</dbReference>
<evidence type="ECO:0000259" key="6">
    <source>
        <dbReference type="SMART" id="SM01043"/>
    </source>
</evidence>
<dbReference type="InterPro" id="IPR016032">
    <property type="entry name" value="Sig_transdc_resp-reg_C-effctor"/>
</dbReference>
<evidence type="ECO:0000256" key="4">
    <source>
        <dbReference type="ARBA" id="ARBA00023125"/>
    </source>
</evidence>
<protein>
    <submittedName>
        <fullName evidence="7">DNA-binding SARP family transcriptional activator/tetratricopeptide (TPR) repeat protein</fullName>
    </submittedName>
</protein>
<dbReference type="PANTHER" id="PTHR16305:SF35">
    <property type="entry name" value="TRANSCRIPTIONAL ACTIVATOR DOMAIN"/>
    <property type="match status" value="1"/>
</dbReference>
<dbReference type="Pfam" id="PF13191">
    <property type="entry name" value="AAA_16"/>
    <property type="match status" value="1"/>
</dbReference>
<dbReference type="SMART" id="SM01043">
    <property type="entry name" value="BTAD"/>
    <property type="match status" value="1"/>
</dbReference>
<name>A0A839N933_9MICO</name>
<dbReference type="Pfam" id="PF03704">
    <property type="entry name" value="BTAD"/>
    <property type="match status" value="1"/>
</dbReference>
<dbReference type="GO" id="GO:0000160">
    <property type="term" value="P:phosphorelay signal transduction system"/>
    <property type="evidence" value="ECO:0007669"/>
    <property type="project" value="InterPro"/>
</dbReference>
<comment type="caution">
    <text evidence="7">The sequence shown here is derived from an EMBL/GenBank/DDBJ whole genome shotgun (WGS) entry which is preliminary data.</text>
</comment>
<feature type="domain" description="OmpR/PhoB-type" evidence="5">
    <location>
        <begin position="22"/>
        <end position="92"/>
    </location>
</feature>
<keyword evidence="2" id="KW-0547">Nucleotide-binding</keyword>
<keyword evidence="3" id="KW-0067">ATP-binding</keyword>
<evidence type="ECO:0000256" key="1">
    <source>
        <dbReference type="ARBA" id="ARBA00005820"/>
    </source>
</evidence>
<evidence type="ECO:0000313" key="8">
    <source>
        <dbReference type="Proteomes" id="UP000559182"/>
    </source>
</evidence>
<dbReference type="InterPro" id="IPR011990">
    <property type="entry name" value="TPR-like_helical_dom_sf"/>
</dbReference>
<dbReference type="GO" id="GO:0004016">
    <property type="term" value="F:adenylate cyclase activity"/>
    <property type="evidence" value="ECO:0007669"/>
    <property type="project" value="TreeGrafter"/>
</dbReference>
<comment type="similarity">
    <text evidence="1">Belongs to the AfsR/DnrI/RedD regulatory family.</text>
</comment>
<dbReference type="SUPFAM" id="SSF48452">
    <property type="entry name" value="TPR-like"/>
    <property type="match status" value="2"/>
</dbReference>
<keyword evidence="4 7" id="KW-0238">DNA-binding</keyword>
<evidence type="ECO:0000256" key="2">
    <source>
        <dbReference type="ARBA" id="ARBA00022741"/>
    </source>
</evidence>
<dbReference type="InterPro" id="IPR001867">
    <property type="entry name" value="OmpR/PhoB-type_DNA-bd"/>
</dbReference>
<evidence type="ECO:0000259" key="5">
    <source>
        <dbReference type="SMART" id="SM00862"/>
    </source>
</evidence>
<reference evidence="7 8" key="1">
    <citation type="submission" date="2020-08" db="EMBL/GenBank/DDBJ databases">
        <title>Sequencing the genomes of 1000 actinobacteria strains.</title>
        <authorList>
            <person name="Klenk H.-P."/>
        </authorList>
    </citation>
    <scope>NUCLEOTIDE SEQUENCE [LARGE SCALE GENOMIC DNA]</scope>
    <source>
        <strain evidence="7 8">DSM 105369</strain>
    </source>
</reference>
<dbReference type="SUPFAM" id="SSF46894">
    <property type="entry name" value="C-terminal effector domain of the bipartite response regulators"/>
    <property type="match status" value="1"/>
</dbReference>
<dbReference type="Gene3D" id="1.25.40.10">
    <property type="entry name" value="Tetratricopeptide repeat domain"/>
    <property type="match status" value="2"/>
</dbReference>
<dbReference type="GO" id="GO:0003677">
    <property type="term" value="F:DNA binding"/>
    <property type="evidence" value="ECO:0007669"/>
    <property type="project" value="UniProtKB-KW"/>
</dbReference>
<dbReference type="Proteomes" id="UP000559182">
    <property type="component" value="Unassembled WGS sequence"/>
</dbReference>
<dbReference type="PANTHER" id="PTHR16305">
    <property type="entry name" value="TESTICULAR SOLUBLE ADENYLYL CYCLASE"/>
    <property type="match status" value="1"/>
</dbReference>
<dbReference type="GO" id="GO:0005524">
    <property type="term" value="F:ATP binding"/>
    <property type="evidence" value="ECO:0007669"/>
    <property type="project" value="UniProtKB-KW"/>
</dbReference>
<feature type="domain" description="Bacterial transcriptional activator" evidence="6">
    <location>
        <begin position="98"/>
        <end position="243"/>
    </location>
</feature>
<organism evidence="7 8">
    <name type="scientific">Flexivirga oryzae</name>
    <dbReference type="NCBI Taxonomy" id="1794944"/>
    <lineage>
        <taxon>Bacteria</taxon>
        <taxon>Bacillati</taxon>
        <taxon>Actinomycetota</taxon>
        <taxon>Actinomycetes</taxon>
        <taxon>Micrococcales</taxon>
        <taxon>Dermacoccaceae</taxon>
        <taxon>Flexivirga</taxon>
    </lineage>
</organism>
<proteinExistence type="inferred from homology"/>
<dbReference type="InterPro" id="IPR036388">
    <property type="entry name" value="WH-like_DNA-bd_sf"/>
</dbReference>
<dbReference type="InterPro" id="IPR005158">
    <property type="entry name" value="BTAD"/>
</dbReference>
<dbReference type="Gene3D" id="1.10.10.10">
    <property type="entry name" value="Winged helix-like DNA-binding domain superfamily/Winged helix DNA-binding domain"/>
    <property type="match status" value="1"/>
</dbReference>
<dbReference type="AlphaFoldDB" id="A0A839N933"/>
<dbReference type="InterPro" id="IPR027417">
    <property type="entry name" value="P-loop_NTPase"/>
</dbReference>
<evidence type="ECO:0000256" key="3">
    <source>
        <dbReference type="ARBA" id="ARBA00022840"/>
    </source>
</evidence>